<dbReference type="AlphaFoldDB" id="A0A560F1U4"/>
<evidence type="ECO:0000313" key="2">
    <source>
        <dbReference type="Proteomes" id="UP000316545"/>
    </source>
</evidence>
<proteinExistence type="predicted"/>
<evidence type="ECO:0008006" key="3">
    <source>
        <dbReference type="Google" id="ProtNLM"/>
    </source>
</evidence>
<organism evidence="1 2">
    <name type="scientific">Nitrospirillum amazonense</name>
    <dbReference type="NCBI Taxonomy" id="28077"/>
    <lineage>
        <taxon>Bacteria</taxon>
        <taxon>Pseudomonadati</taxon>
        <taxon>Pseudomonadota</taxon>
        <taxon>Alphaproteobacteria</taxon>
        <taxon>Rhodospirillales</taxon>
        <taxon>Azospirillaceae</taxon>
        <taxon>Nitrospirillum</taxon>
    </lineage>
</organism>
<keyword evidence="2" id="KW-1185">Reference proteome</keyword>
<evidence type="ECO:0000313" key="1">
    <source>
        <dbReference type="EMBL" id="TWB15589.1"/>
    </source>
</evidence>
<name>A0A560F1U4_9PROT</name>
<dbReference type="RefSeq" id="WP_145620186.1">
    <property type="nucleotide sequence ID" value="NZ_VITO01000029.1"/>
</dbReference>
<reference evidence="1 2" key="1">
    <citation type="submission" date="2019-06" db="EMBL/GenBank/DDBJ databases">
        <title>Genomic Encyclopedia of Type Strains, Phase IV (KMG-V): Genome sequencing to study the core and pangenomes of soil and plant-associated prokaryotes.</title>
        <authorList>
            <person name="Whitman W."/>
        </authorList>
    </citation>
    <scope>NUCLEOTIDE SEQUENCE [LARGE SCALE GENOMIC DNA]</scope>
    <source>
        <strain evidence="1 2">BR 11865</strain>
    </source>
</reference>
<dbReference type="InterPro" id="IPR013320">
    <property type="entry name" value="ConA-like_dom_sf"/>
</dbReference>
<dbReference type="SUPFAM" id="SSF49899">
    <property type="entry name" value="Concanavalin A-like lectins/glucanases"/>
    <property type="match status" value="1"/>
</dbReference>
<accession>A0A560F1U4</accession>
<dbReference type="Proteomes" id="UP000316545">
    <property type="component" value="Unassembled WGS sequence"/>
</dbReference>
<protein>
    <recommendedName>
        <fullName evidence="3">Concanavalin A-like lectin/glucanase superfamily protein</fullName>
    </recommendedName>
</protein>
<sequence length="976" mass="100932">MPVFNGRTYTAAMFSGADGYQYAALWDQFFSDVLVEIGNSAPSLVMQAVNALVATVQAYAAQALAAQQAAVAVSGLSNLNSFQGLLQSGAPLAVFDYDTTRDWDEGAWRKRCTWQSWVSEAASTTRGSRSDHPAHIRMVAVSGFVALFDCDQATPSMWMVFNFGGAALGSYNMAQAPQAIFARDGKLWIAAGGYGVIEIDFVADTAILTNATVSVRYNGGIAARNAGAGFGGATGRAVLTNTVASAVAATVFPGSPIDRATGLPRPTVAVGTGFYLDIIHPSGAVTYPSTSAAVTSVAFDADGFLHACDGTTVRVYHPATLAVTGFSPIRSETASGTPALLGAPTGVNGHAARSAIGLTLRAPDPINPAAGMVAYITASGNPGAGGGAFNTGWMPGDCRLAIASTNTGSVSAANIANWSGGATTGWSTTDGNLTLSTSGSDLQIAETASTTSASKAIYQLSGCVVGLVYLLVINMRRGTVATIMRFDVTDNGQTVQLANGSTSSTSASTIVVQFRATDTSPKVRINFDSPYTAGQTGFVTSLSVDLAEPDRSAYAAGMRIFGQQTRALIAPGSDVTYTGYIYGGYDERPGDLSVGTGDVCFIQPVITFQTAPSSRSTLLDLSAPSGTGAYIRLEINSSGIPQFAVSDGTNSAVAVDTAPLRNSAVTHFMGLKRGATLELWRDGVRVATANAAAVGSLSNSAAVVRRAARANETGNLDGGHIGLVNLTRASDYAPTPEQIAKIVAHDLKRMRGASGILPGTLSAVQALSHDPDTDTVYASKGDGTALLQDGIVTGWLSALSGSTSNNHIAVSARQGGYVIATANQAVASQPAITFRDAILDNRDKVAPIDPNRIVFPAMATTDATPTVIARLPMAEGDEVQLMVDVEAVEYGAAPTERMGYQRRARVYRLPNGNVTVASVQTLGTDYESATTTCDVTVVADTTSQTVCVQATGVAAKRLAWSTLIHINRAGATRYAA</sequence>
<gene>
    <name evidence="1" type="ORF">FBZ88_12942</name>
</gene>
<comment type="caution">
    <text evidence="1">The sequence shown here is derived from an EMBL/GenBank/DDBJ whole genome shotgun (WGS) entry which is preliminary data.</text>
</comment>
<dbReference type="EMBL" id="VITO01000029">
    <property type="protein sequence ID" value="TWB15589.1"/>
    <property type="molecule type" value="Genomic_DNA"/>
</dbReference>